<gene>
    <name evidence="1" type="ORF">SV7mr_25700</name>
</gene>
<keyword evidence="2" id="KW-1185">Reference proteome</keyword>
<name>A0A517SVD0_9BACT</name>
<sequence length="55" mass="6008">MDWMVSVKIPSDQKLGQNLGVTSKVGIVAKLPPVAGRAGEIGFHLRFLWQDSLSE</sequence>
<evidence type="ECO:0000313" key="1">
    <source>
        <dbReference type="EMBL" id="QDT60053.1"/>
    </source>
</evidence>
<reference evidence="1 2" key="1">
    <citation type="submission" date="2019-02" db="EMBL/GenBank/DDBJ databases">
        <title>Deep-cultivation of Planctomycetes and their phenomic and genomic characterization uncovers novel biology.</title>
        <authorList>
            <person name="Wiegand S."/>
            <person name="Jogler M."/>
            <person name="Boedeker C."/>
            <person name="Pinto D."/>
            <person name="Vollmers J."/>
            <person name="Rivas-Marin E."/>
            <person name="Kohn T."/>
            <person name="Peeters S.H."/>
            <person name="Heuer A."/>
            <person name="Rast P."/>
            <person name="Oberbeckmann S."/>
            <person name="Bunk B."/>
            <person name="Jeske O."/>
            <person name="Meyerdierks A."/>
            <person name="Storesund J.E."/>
            <person name="Kallscheuer N."/>
            <person name="Luecker S."/>
            <person name="Lage O.M."/>
            <person name="Pohl T."/>
            <person name="Merkel B.J."/>
            <person name="Hornburger P."/>
            <person name="Mueller R.-W."/>
            <person name="Bruemmer F."/>
            <person name="Labrenz M."/>
            <person name="Spormann A.M."/>
            <person name="Op den Camp H."/>
            <person name="Overmann J."/>
            <person name="Amann R."/>
            <person name="Jetten M.S.M."/>
            <person name="Mascher T."/>
            <person name="Medema M.H."/>
            <person name="Devos D.P."/>
            <person name="Kaster A.-K."/>
            <person name="Ovreas L."/>
            <person name="Rohde M."/>
            <person name="Galperin M.Y."/>
            <person name="Jogler C."/>
        </authorList>
    </citation>
    <scope>NUCLEOTIDE SEQUENCE [LARGE SCALE GENOMIC DNA]</scope>
    <source>
        <strain evidence="1 2">SV_7m_r</strain>
    </source>
</reference>
<dbReference type="EMBL" id="CP036272">
    <property type="protein sequence ID" value="QDT60053.1"/>
    <property type="molecule type" value="Genomic_DNA"/>
</dbReference>
<evidence type="ECO:0000313" key="2">
    <source>
        <dbReference type="Proteomes" id="UP000315003"/>
    </source>
</evidence>
<accession>A0A517SVD0</accession>
<dbReference type="AlphaFoldDB" id="A0A517SVD0"/>
<protein>
    <submittedName>
        <fullName evidence="1">Uncharacterized protein</fullName>
    </submittedName>
</protein>
<dbReference type="Proteomes" id="UP000315003">
    <property type="component" value="Chromosome"/>
</dbReference>
<proteinExistence type="predicted"/>
<organism evidence="1 2">
    <name type="scientific">Stieleria bergensis</name>
    <dbReference type="NCBI Taxonomy" id="2528025"/>
    <lineage>
        <taxon>Bacteria</taxon>
        <taxon>Pseudomonadati</taxon>
        <taxon>Planctomycetota</taxon>
        <taxon>Planctomycetia</taxon>
        <taxon>Pirellulales</taxon>
        <taxon>Pirellulaceae</taxon>
        <taxon>Stieleria</taxon>
    </lineage>
</organism>